<feature type="transmembrane region" description="Helical" evidence="1">
    <location>
        <begin position="6"/>
        <end position="26"/>
    </location>
</feature>
<evidence type="ECO:0000313" key="3">
    <source>
        <dbReference type="Proteomes" id="UP001596481"/>
    </source>
</evidence>
<evidence type="ECO:0000256" key="1">
    <source>
        <dbReference type="SAM" id="Phobius"/>
    </source>
</evidence>
<keyword evidence="1" id="KW-1133">Transmembrane helix</keyword>
<organism evidence="2 3">
    <name type="scientific">Haloferax namakaokahaiae</name>
    <dbReference type="NCBI Taxonomy" id="1748331"/>
    <lineage>
        <taxon>Archaea</taxon>
        <taxon>Methanobacteriati</taxon>
        <taxon>Methanobacteriota</taxon>
        <taxon>Stenosarchaea group</taxon>
        <taxon>Halobacteria</taxon>
        <taxon>Halobacteriales</taxon>
        <taxon>Haloferacaceae</taxon>
        <taxon>Haloferax</taxon>
    </lineage>
</organism>
<proteinExistence type="predicted"/>
<keyword evidence="3" id="KW-1185">Reference proteome</keyword>
<sequence length="187" mass="21121">MAEPIDFLAIGLSGIVIALSGWNLYLSHYREQRSEVSLRPEGSDTPPEFKGGNLAIDDSSYWSSNYYLKLVNNGEKSAYISSFDHQLRGLVEDDEFENTDNFSIKVNETRQSWVGTELEPHSTKRYRLYAKISPEDDIGPLVNADSAVIEHTLELEDNKGSYEVVCDTEVALIGPEQAIENWQKQNE</sequence>
<keyword evidence="1" id="KW-0812">Transmembrane</keyword>
<gene>
    <name evidence="2" type="ORF">ACFQJC_17340</name>
</gene>
<dbReference type="EMBL" id="JBHTAA010000014">
    <property type="protein sequence ID" value="MFC7205277.1"/>
    <property type="molecule type" value="Genomic_DNA"/>
</dbReference>
<evidence type="ECO:0000313" key="2">
    <source>
        <dbReference type="EMBL" id="MFC7205277.1"/>
    </source>
</evidence>
<dbReference type="Proteomes" id="UP001596481">
    <property type="component" value="Unassembled WGS sequence"/>
</dbReference>
<keyword evidence="1" id="KW-0472">Membrane</keyword>
<dbReference type="RefSeq" id="WP_390225818.1">
    <property type="nucleotide sequence ID" value="NZ_JBHTAA010000014.1"/>
</dbReference>
<dbReference type="AlphaFoldDB" id="A0ABD5ZJ45"/>
<accession>A0ABD5ZJ45</accession>
<name>A0ABD5ZJ45_9EURY</name>
<comment type="caution">
    <text evidence="2">The sequence shown here is derived from an EMBL/GenBank/DDBJ whole genome shotgun (WGS) entry which is preliminary data.</text>
</comment>
<reference evidence="2 3" key="1">
    <citation type="journal article" date="2019" name="Int. J. Syst. Evol. Microbiol.">
        <title>The Global Catalogue of Microorganisms (GCM) 10K type strain sequencing project: providing services to taxonomists for standard genome sequencing and annotation.</title>
        <authorList>
            <consortium name="The Broad Institute Genomics Platform"/>
            <consortium name="The Broad Institute Genome Sequencing Center for Infectious Disease"/>
            <person name="Wu L."/>
            <person name="Ma J."/>
        </authorList>
    </citation>
    <scope>NUCLEOTIDE SEQUENCE [LARGE SCALE GENOMIC DNA]</scope>
    <source>
        <strain evidence="2 3">DSM 29988</strain>
    </source>
</reference>
<protein>
    <submittedName>
        <fullName evidence="2">Uncharacterized protein</fullName>
    </submittedName>
</protein>